<dbReference type="Pfam" id="PF22927">
    <property type="entry name" value="INT1_R3"/>
    <property type="match status" value="1"/>
</dbReference>
<feature type="domain" description="Integrator complex subunit 1 R4" evidence="3">
    <location>
        <begin position="1329"/>
        <end position="1431"/>
    </location>
</feature>
<dbReference type="InterPro" id="IPR038902">
    <property type="entry name" value="INTS1"/>
</dbReference>
<dbReference type="OrthoDB" id="19938at2759"/>
<name>A0A8E0RYH8_9TREM</name>
<sequence>MMVTPETSKLLGRLVRNNPRGPVRLPPSEQLTSLRAVAQELGLGRRFWRSRDPDFLLELLQSQVSRSFPAAIIGLHTSFSAGHTEVQPWLVRLVELSGTDFDLLPVQCLCEYLLRDTLTKMRQSDVHVLRFVTAVELMDNSLRQPIRSLSSDFVSSSTKESKNESGVNKSLLRTRLIAKLRESLRMFGNTATADALAHSFFARLNNRYTWIRQAVRQCLHILTEPDTSTGVRLQDSFMDWLNVLHILIQLPILRAEPSSVALVEAAQPLLSALLDSLLVETDLDILTGSLLFLSHVTRSPSFVSWRPLITSLTQFIQSRSNILSALLHRPAAASVGSGCTYSNLDTSYLALEALSEMHVRYVEYNCTVAGAIPVDERKSFERCWWLRLRDTWFVPRNTDSSSDEFGLPQLTPFATELSEFPGSNVFHKGELTFDRAASSDQPPRPCLSVGLRCGLICSNHFPLVSGALWRITPEELVTLIDKLPAYLLTRDTACHVLHCWDILKHKVSANQEVQLKASLSRLRQKSHLQQPTHEDDTQSESAPETVGPPALDSTVKSEIHKVQPEGNVWANLMHTLDSVVDAERSNIICQIVHQLMLSEEDCRAWINDLTTVCFSSWILQQNLRSGLVIYNISTAVYTHLLGVIAGNFHELYLVFQKTIIFSTLFALCPLSLIPQEITSLAQNGLGSPKMERSRSRTSRGSSRSQFFQVAGSSPSLCRATRPLVSICLRHSPEILTKFRNALHDIFERSSEAKCIWENLLSGLDSNSLTLTESSPKHSMDSANEVSPEDLPHIAFVDKIGQFGLVELTRGIVPSLSIDATSTLHIVRAVEHVVFRRSTDHSTIVPMCRATFVELDKAYLLRCLLQQANPDLLWQILRSLLQNARVESFQSTQILDFFIAVLTLPRLAYPVPRSEPRDRPDPTASLTELHQLNHDEAVNLIMHIISEADQIASNSHGHIVEAIDATLSGRMVCLNLVATQHPNLCVSYLEMLSGCFSSDDTIDADVQLTPISLSAKPSDPQLIALRRLTALRLLLLLYQRWPGILGSIQSPLIKAWLTQPWRIRDCAHDHPWLKTIADLCDQPLGNVDLISQPEIDRLGPLLLVSLTSNNSILAESAQLSSKSLFVHHSRAVLHLLPVLAALSEGRLELSWTQFSTRRYHLLFADLLHLLEILAPLETSDVGDLDSQSPSEISCTATSNSALFSSEAFVHRSATERLLVNMVRMLVRFRHQVRKLGGFPARVGRLLESCASFETGRQSLVSLFKTVPDEMNLIAAEFDELAALPAIVGFAREKGDNIVNESSSVFAFSSSATQAGRNTRRWSVAVQPFRQRLSSSDNVQSIIELLEDLDETSKRKVDVLLHFKPDLMRLISHPNESICSLSLRLLLRLMVQFPRCAAAIIESGILPCLSPKLLSQSSPRRPILESLPLFCLLAPLLAPKLLQVCAEIILFGVPNSSSYEATSAVEETIRRLTLDGLDAACVEHAASALISRTNLIRGGGPST</sequence>
<evidence type="ECO:0000313" key="5">
    <source>
        <dbReference type="Proteomes" id="UP000728185"/>
    </source>
</evidence>
<dbReference type="SUPFAM" id="SSF48371">
    <property type="entry name" value="ARM repeat"/>
    <property type="match status" value="1"/>
</dbReference>
<dbReference type="InterPro" id="IPR053965">
    <property type="entry name" value="INTS1_R4"/>
</dbReference>
<dbReference type="EMBL" id="LUCM01004205">
    <property type="protein sequence ID" value="KAA0194669.1"/>
    <property type="molecule type" value="Genomic_DNA"/>
</dbReference>
<reference evidence="4" key="1">
    <citation type="submission" date="2019-05" db="EMBL/GenBank/DDBJ databases">
        <title>Annotation for the trematode Fasciolopsis buski.</title>
        <authorList>
            <person name="Choi Y.-J."/>
        </authorList>
    </citation>
    <scope>NUCLEOTIDE SEQUENCE</scope>
    <source>
        <strain evidence="4">HT</strain>
        <tissue evidence="4">Whole worm</tissue>
    </source>
</reference>
<gene>
    <name evidence="4" type="ORF">FBUS_09828</name>
</gene>
<dbReference type="InterPro" id="IPR053964">
    <property type="entry name" value="INT1_R3"/>
</dbReference>
<proteinExistence type="predicted"/>
<organism evidence="4 5">
    <name type="scientific">Fasciolopsis buskii</name>
    <dbReference type="NCBI Taxonomy" id="27845"/>
    <lineage>
        <taxon>Eukaryota</taxon>
        <taxon>Metazoa</taxon>
        <taxon>Spiralia</taxon>
        <taxon>Lophotrochozoa</taxon>
        <taxon>Platyhelminthes</taxon>
        <taxon>Trematoda</taxon>
        <taxon>Digenea</taxon>
        <taxon>Plagiorchiida</taxon>
        <taxon>Echinostomata</taxon>
        <taxon>Echinostomatoidea</taxon>
        <taxon>Fasciolidae</taxon>
        <taxon>Fasciolopsis</taxon>
    </lineage>
</organism>
<comment type="caution">
    <text evidence="4">The sequence shown here is derived from an EMBL/GenBank/DDBJ whole genome shotgun (WGS) entry which is preliminary data.</text>
</comment>
<dbReference type="PANTHER" id="PTHR21224">
    <property type="entry name" value="INTEGRATOR COMPLEX SUBUNIT 1"/>
    <property type="match status" value="1"/>
</dbReference>
<feature type="region of interest" description="Disordered" evidence="1">
    <location>
        <begin position="526"/>
        <end position="550"/>
    </location>
</feature>
<keyword evidence="5" id="KW-1185">Reference proteome</keyword>
<evidence type="ECO:0000313" key="4">
    <source>
        <dbReference type="EMBL" id="KAA0194669.1"/>
    </source>
</evidence>
<accession>A0A8E0RYH8</accession>
<dbReference type="PANTHER" id="PTHR21224:SF1">
    <property type="entry name" value="INTEGRATOR COMPLEX SUBUNIT 1"/>
    <property type="match status" value="1"/>
</dbReference>
<feature type="region of interest" description="Disordered" evidence="1">
    <location>
        <begin position="684"/>
        <end position="707"/>
    </location>
</feature>
<dbReference type="GO" id="GO:0034474">
    <property type="term" value="P:U2 snRNA 3'-end processing"/>
    <property type="evidence" value="ECO:0007669"/>
    <property type="project" value="InterPro"/>
</dbReference>
<evidence type="ECO:0000259" key="3">
    <source>
        <dbReference type="Pfam" id="PF22928"/>
    </source>
</evidence>
<dbReference type="GO" id="GO:0032039">
    <property type="term" value="C:integrator complex"/>
    <property type="evidence" value="ECO:0007669"/>
    <property type="project" value="InterPro"/>
</dbReference>
<feature type="domain" description="Integrator complex subunit 1 R3" evidence="2">
    <location>
        <begin position="1113"/>
        <end position="1175"/>
    </location>
</feature>
<evidence type="ECO:0000259" key="2">
    <source>
        <dbReference type="Pfam" id="PF22927"/>
    </source>
</evidence>
<dbReference type="Proteomes" id="UP000728185">
    <property type="component" value="Unassembled WGS sequence"/>
</dbReference>
<dbReference type="InterPro" id="IPR016024">
    <property type="entry name" value="ARM-type_fold"/>
</dbReference>
<protein>
    <submittedName>
        <fullName evidence="4">Uncharacterized protein</fullName>
    </submittedName>
</protein>
<evidence type="ECO:0000256" key="1">
    <source>
        <dbReference type="SAM" id="MobiDB-lite"/>
    </source>
</evidence>
<dbReference type="Pfam" id="PF22928">
    <property type="entry name" value="INTS1_R4"/>
    <property type="match status" value="1"/>
</dbReference>